<comment type="caution">
    <text evidence="11">The sequence shown here is derived from an EMBL/GenBank/DDBJ whole genome shotgun (WGS) entry which is preliminary data.</text>
</comment>
<sequence length="457" mass="52850">MKIYARNCWVYYINNKLESEFIIGQDTYKFGIEGRDSPPNSFRLGYDIKQKFIKINFKQEVGFRHKLSYGLSTQEYNLMPGSLQPLGEESTIAPQTTSIENALESAIYIADDVEISDKLNVNLGLRYVLYNYLGPGNLRIYEEGSSPSPNTLIREETFENFENLHTHHGPEFRFGMRYMINNSSSLKVGYNTSRQFLQILTNNTAIAPTDIWKLSDNNIAPQWGDQISLGYYKNLKKNTFELSSEVYYRTMKNLLDYRSGAVLLLNDQVEQDILNTEGKSYGFELMFKKNTGKLNGWVSYFYSRSLLRTAQDETAEIINNGDWYPNNFDQPHNLTFMGNYELSKRVNTSLSFTYNTGRPITLPVAKFEYAGSERIYFSERNAYRIPDYYRLDLSINIEGNHKVKKLAHSSWSLGVYNVLGRQNPFSVFFTPVNGALQGYQLSIFARPIPFITYNFRI</sequence>
<evidence type="ECO:0000256" key="6">
    <source>
        <dbReference type="ARBA" id="ARBA00023077"/>
    </source>
</evidence>
<keyword evidence="8 11" id="KW-0675">Receptor</keyword>
<keyword evidence="2" id="KW-0813">Transport</keyword>
<organism evidence="11 12">
    <name type="scientific">Belliella filtrata</name>
    <dbReference type="NCBI Taxonomy" id="2923435"/>
    <lineage>
        <taxon>Bacteria</taxon>
        <taxon>Pseudomonadati</taxon>
        <taxon>Bacteroidota</taxon>
        <taxon>Cytophagia</taxon>
        <taxon>Cytophagales</taxon>
        <taxon>Cyclobacteriaceae</taxon>
        <taxon>Belliella</taxon>
    </lineage>
</organism>
<evidence type="ECO:0000256" key="8">
    <source>
        <dbReference type="ARBA" id="ARBA00023170"/>
    </source>
</evidence>
<dbReference type="SUPFAM" id="SSF56935">
    <property type="entry name" value="Porins"/>
    <property type="match status" value="1"/>
</dbReference>
<evidence type="ECO:0000256" key="5">
    <source>
        <dbReference type="ARBA" id="ARBA00022729"/>
    </source>
</evidence>
<dbReference type="InterPro" id="IPR039426">
    <property type="entry name" value="TonB-dep_rcpt-like"/>
</dbReference>
<keyword evidence="5" id="KW-0732">Signal</keyword>
<dbReference type="Proteomes" id="UP001165489">
    <property type="component" value="Unassembled WGS sequence"/>
</dbReference>
<feature type="domain" description="TonB-dependent receptor-like beta-barrel" evidence="10">
    <location>
        <begin position="40"/>
        <end position="418"/>
    </location>
</feature>
<dbReference type="InterPro" id="IPR000531">
    <property type="entry name" value="Beta-barrel_TonB"/>
</dbReference>
<dbReference type="PANTHER" id="PTHR30069">
    <property type="entry name" value="TONB-DEPENDENT OUTER MEMBRANE RECEPTOR"/>
    <property type="match status" value="1"/>
</dbReference>
<comment type="subcellular location">
    <subcellularLocation>
        <location evidence="1">Cell outer membrane</location>
        <topology evidence="1">Multi-pass membrane protein</topology>
    </subcellularLocation>
</comment>
<evidence type="ECO:0000256" key="9">
    <source>
        <dbReference type="ARBA" id="ARBA00023237"/>
    </source>
</evidence>
<dbReference type="PANTHER" id="PTHR30069:SF29">
    <property type="entry name" value="HEMOGLOBIN AND HEMOGLOBIN-HAPTOGLOBIN-BINDING PROTEIN 1-RELATED"/>
    <property type="match status" value="1"/>
</dbReference>
<evidence type="ECO:0000256" key="3">
    <source>
        <dbReference type="ARBA" id="ARBA00022452"/>
    </source>
</evidence>
<proteinExistence type="predicted"/>
<keyword evidence="4" id="KW-0812">Transmembrane</keyword>
<keyword evidence="12" id="KW-1185">Reference proteome</keyword>
<name>A0ABS9V5N9_9BACT</name>
<evidence type="ECO:0000256" key="2">
    <source>
        <dbReference type="ARBA" id="ARBA00022448"/>
    </source>
</evidence>
<evidence type="ECO:0000256" key="1">
    <source>
        <dbReference type="ARBA" id="ARBA00004571"/>
    </source>
</evidence>
<protein>
    <submittedName>
        <fullName evidence="11">TonB-dependent receptor</fullName>
    </submittedName>
</protein>
<evidence type="ECO:0000313" key="12">
    <source>
        <dbReference type="Proteomes" id="UP001165489"/>
    </source>
</evidence>
<dbReference type="Gene3D" id="2.40.170.20">
    <property type="entry name" value="TonB-dependent receptor, beta-barrel domain"/>
    <property type="match status" value="1"/>
</dbReference>
<gene>
    <name evidence="11" type="ORF">MM239_17935</name>
</gene>
<keyword evidence="7" id="KW-0472">Membrane</keyword>
<keyword evidence="6" id="KW-0798">TonB box</keyword>
<accession>A0ABS9V5N9</accession>
<keyword evidence="9" id="KW-0998">Cell outer membrane</keyword>
<keyword evidence="3" id="KW-1134">Transmembrane beta strand</keyword>
<reference evidence="11" key="1">
    <citation type="submission" date="2022-03" db="EMBL/GenBank/DDBJ databases">
        <title>De novo assembled genomes of Belliella spp. (Cyclobacteriaceae) strains.</title>
        <authorList>
            <person name="Szabo A."/>
            <person name="Korponai K."/>
            <person name="Felfoldi T."/>
        </authorList>
    </citation>
    <scope>NUCLEOTIDE SEQUENCE</scope>
    <source>
        <strain evidence="11">DSM 111904</strain>
    </source>
</reference>
<evidence type="ECO:0000256" key="4">
    <source>
        <dbReference type="ARBA" id="ARBA00022692"/>
    </source>
</evidence>
<evidence type="ECO:0000256" key="7">
    <source>
        <dbReference type="ARBA" id="ARBA00023136"/>
    </source>
</evidence>
<dbReference type="InterPro" id="IPR036942">
    <property type="entry name" value="Beta-barrel_TonB_sf"/>
</dbReference>
<evidence type="ECO:0000259" key="10">
    <source>
        <dbReference type="Pfam" id="PF00593"/>
    </source>
</evidence>
<dbReference type="EMBL" id="JAKZGP010000067">
    <property type="protein sequence ID" value="MCH7411280.1"/>
    <property type="molecule type" value="Genomic_DNA"/>
</dbReference>
<evidence type="ECO:0000313" key="11">
    <source>
        <dbReference type="EMBL" id="MCH7411280.1"/>
    </source>
</evidence>
<dbReference type="Pfam" id="PF00593">
    <property type="entry name" value="TonB_dep_Rec_b-barrel"/>
    <property type="match status" value="1"/>
</dbReference>
<dbReference type="RefSeq" id="WP_241349630.1">
    <property type="nucleotide sequence ID" value="NZ_JAKZGP010000067.1"/>
</dbReference>